<keyword evidence="2" id="KW-1133">Transmembrane helix</keyword>
<comment type="caution">
    <text evidence="3">The sequence shown here is derived from an EMBL/GenBank/DDBJ whole genome shotgun (WGS) entry which is preliminary data.</text>
</comment>
<keyword evidence="2" id="KW-0472">Membrane</keyword>
<dbReference type="OrthoDB" id="9791166at2"/>
<feature type="region of interest" description="Disordered" evidence="1">
    <location>
        <begin position="273"/>
        <end position="295"/>
    </location>
</feature>
<dbReference type="Proteomes" id="UP000319094">
    <property type="component" value="Unassembled WGS sequence"/>
</dbReference>
<feature type="transmembrane region" description="Helical" evidence="2">
    <location>
        <begin position="223"/>
        <end position="247"/>
    </location>
</feature>
<organism evidence="3 4">
    <name type="scientific">Leucobacter komagatae</name>
    <dbReference type="NCBI Taxonomy" id="55969"/>
    <lineage>
        <taxon>Bacteria</taxon>
        <taxon>Bacillati</taxon>
        <taxon>Actinomycetota</taxon>
        <taxon>Actinomycetes</taxon>
        <taxon>Micrococcales</taxon>
        <taxon>Microbacteriaceae</taxon>
        <taxon>Leucobacter</taxon>
    </lineage>
</organism>
<dbReference type="RefSeq" id="WP_141887985.1">
    <property type="nucleotide sequence ID" value="NZ_BAAAUY010000018.1"/>
</dbReference>
<evidence type="ECO:0000313" key="4">
    <source>
        <dbReference type="Proteomes" id="UP000319094"/>
    </source>
</evidence>
<sequence>MTTSTAPSEAAPRAPHGPPNGQRPKPQRGWFAQLLLRLHFYAGVLVGPFILIAAVSGGLYALTPVIEKAVYAHELRAPVSDTQLSLAEQIRAAQQYVGDDVAPSAVRPAPEPGATTRVLFADASLGGSESRAVFIDPATAEIRGDLTVYGTSGALPLRTWVDNLHRNLNLGEPGRFYSELAASWLGIIALAGLGLWIVRIRKSRTKKDFVRPNRAYRGYRKTLSWHTSVGIWVLLGALFLSATGITWSQYAGGNVGVVRAALGGGTPALTTSLDGAASSGDEHAHHHGPVAAPTGEANPDTFDAMLAIAQRINVNTGLVEITPPAEPGQAWVMKEIQAAFPTEVDQVAINGSTMEVIDRLDFADYPPLAKLSRWGIDLHMGAMFGLFNQLVLFLIAAGIATLVVLGYLMWWRRRPTRTSPLEFASPPRRGVVREAPWWGIGAVAVAAIGIGVLLPFVGWTLLAFVIIDTVIGVVRARRATAA</sequence>
<dbReference type="InterPro" id="IPR005625">
    <property type="entry name" value="PepSY-ass_TM"/>
</dbReference>
<feature type="transmembrane region" description="Helical" evidence="2">
    <location>
        <begin position="176"/>
        <end position="198"/>
    </location>
</feature>
<keyword evidence="2" id="KW-0812">Transmembrane</keyword>
<evidence type="ECO:0000256" key="1">
    <source>
        <dbReference type="SAM" id="MobiDB-lite"/>
    </source>
</evidence>
<feature type="transmembrane region" description="Helical" evidence="2">
    <location>
        <begin position="38"/>
        <end position="62"/>
    </location>
</feature>
<reference evidence="3 4" key="1">
    <citation type="submission" date="2019-06" db="EMBL/GenBank/DDBJ databases">
        <title>Sequencing the genomes of 1000 actinobacteria strains.</title>
        <authorList>
            <person name="Klenk H.-P."/>
        </authorList>
    </citation>
    <scope>NUCLEOTIDE SEQUENCE [LARGE SCALE GENOMIC DNA]</scope>
    <source>
        <strain evidence="3 4">DSM 8803</strain>
    </source>
</reference>
<dbReference type="PANTHER" id="PTHR34219:SF1">
    <property type="entry name" value="PEPSY DOMAIN-CONTAINING PROTEIN"/>
    <property type="match status" value="1"/>
</dbReference>
<feature type="transmembrane region" description="Helical" evidence="2">
    <location>
        <begin position="390"/>
        <end position="410"/>
    </location>
</feature>
<accession>A0A542Y9V6</accession>
<protein>
    <submittedName>
        <fullName evidence="3">Putative iron-regulated membrane protein</fullName>
    </submittedName>
</protein>
<evidence type="ECO:0000313" key="3">
    <source>
        <dbReference type="EMBL" id="TQL44871.1"/>
    </source>
</evidence>
<feature type="transmembrane region" description="Helical" evidence="2">
    <location>
        <begin position="431"/>
        <end position="450"/>
    </location>
</feature>
<gene>
    <name evidence="3" type="ORF">FB468_2942</name>
</gene>
<keyword evidence="4" id="KW-1185">Reference proteome</keyword>
<evidence type="ECO:0000256" key="2">
    <source>
        <dbReference type="SAM" id="Phobius"/>
    </source>
</evidence>
<dbReference type="Pfam" id="PF03929">
    <property type="entry name" value="PepSY_TM"/>
    <property type="match status" value="1"/>
</dbReference>
<dbReference type="PANTHER" id="PTHR34219">
    <property type="entry name" value="IRON-REGULATED INNER MEMBRANE PROTEIN-RELATED"/>
    <property type="match status" value="1"/>
</dbReference>
<name>A0A542Y9V6_9MICO</name>
<proteinExistence type="predicted"/>
<feature type="region of interest" description="Disordered" evidence="1">
    <location>
        <begin position="1"/>
        <end position="26"/>
    </location>
</feature>
<dbReference type="EMBL" id="VFON01000001">
    <property type="protein sequence ID" value="TQL44871.1"/>
    <property type="molecule type" value="Genomic_DNA"/>
</dbReference>
<dbReference type="AlphaFoldDB" id="A0A542Y9V6"/>